<feature type="signal peptide" evidence="1">
    <location>
        <begin position="1"/>
        <end position="23"/>
    </location>
</feature>
<dbReference type="InterPro" id="IPR016638">
    <property type="entry name" value="UPF0376"/>
</dbReference>
<organism evidence="3 4">
    <name type="scientific">Caenorhabditis elegans</name>
    <dbReference type="NCBI Taxonomy" id="6239"/>
    <lineage>
        <taxon>Eukaryota</taxon>
        <taxon>Metazoa</taxon>
        <taxon>Ecdysozoa</taxon>
        <taxon>Nematoda</taxon>
        <taxon>Chromadorea</taxon>
        <taxon>Rhabditida</taxon>
        <taxon>Rhabditina</taxon>
        <taxon>Rhabditomorpha</taxon>
        <taxon>Rhabditoidea</taxon>
        <taxon>Rhabditidae</taxon>
        <taxon>Peloderinae</taxon>
        <taxon>Caenorhabditis</taxon>
    </lineage>
</organism>
<dbReference type="AlphaFoldDB" id="O45153"/>
<dbReference type="PIRSF" id="PIRSF015697">
    <property type="entry name" value="UCP015697"/>
    <property type="match status" value="1"/>
</dbReference>
<dbReference type="PIR" id="E88996">
    <property type="entry name" value="E88996"/>
</dbReference>
<evidence type="ECO:0000313" key="5">
    <source>
        <dbReference type="WormBase" id="C17B7.9"/>
    </source>
</evidence>
<feature type="domain" description="T20D4.11-like" evidence="2">
    <location>
        <begin position="31"/>
        <end position="195"/>
    </location>
</feature>
<dbReference type="WormBase" id="C17B7.9">
    <property type="protein sequence ID" value="CE16857"/>
    <property type="gene ID" value="WBGene00015883"/>
</dbReference>
<dbReference type="Pfam" id="PF01579">
    <property type="entry name" value="DUF19"/>
    <property type="match status" value="1"/>
</dbReference>
<dbReference type="PANTHER" id="PTHR21453">
    <property type="entry name" value="DUF19 DOMAIN-CONTAINING PROTEIN-RELATED-RELATED"/>
    <property type="match status" value="1"/>
</dbReference>
<keyword evidence="4" id="KW-1185">Reference proteome</keyword>
<dbReference type="GeneID" id="182709"/>
<name>O45153_CAEEL</name>
<accession>O45153</accession>
<dbReference type="OrthoDB" id="5804752at2759"/>
<dbReference type="HOGENOM" id="CLU_078890_1_0_1"/>
<dbReference type="UCSC" id="C17B7.9">
    <property type="organism name" value="c. elegans"/>
</dbReference>
<dbReference type="PaxDb" id="6239-C17B7.9"/>
<dbReference type="PANTHER" id="PTHR21453:SF28">
    <property type="entry name" value="DUF19 DOMAIN-CONTAINING PROTEIN-RELATED"/>
    <property type="match status" value="1"/>
</dbReference>
<dbReference type="eggNOG" id="ENOG502THJ5">
    <property type="taxonomic scope" value="Eukaryota"/>
</dbReference>
<gene>
    <name evidence="3 5" type="ORF">C17B7.9</name>
    <name evidence="3" type="ORF">CELE_C17B7.9</name>
</gene>
<dbReference type="Proteomes" id="UP000001940">
    <property type="component" value="Chromosome V"/>
</dbReference>
<dbReference type="KEGG" id="cel:CELE_C17B7.9"/>
<evidence type="ECO:0000256" key="1">
    <source>
        <dbReference type="SAM" id="SignalP"/>
    </source>
</evidence>
<dbReference type="InterPro" id="IPR002542">
    <property type="entry name" value="T20D4.11-like_dom"/>
</dbReference>
<dbReference type="CTD" id="182709"/>
<dbReference type="OMA" id="EVTENCG"/>
<evidence type="ECO:0000313" key="4">
    <source>
        <dbReference type="Proteomes" id="UP000001940"/>
    </source>
</evidence>
<dbReference type="RefSeq" id="NP_503923.1">
    <property type="nucleotide sequence ID" value="NM_071522.2"/>
</dbReference>
<proteinExistence type="predicted"/>
<feature type="chain" id="PRO_5004159151" evidence="1">
    <location>
        <begin position="24"/>
        <end position="200"/>
    </location>
</feature>
<keyword evidence="1" id="KW-0732">Signal</keyword>
<evidence type="ECO:0000313" key="3">
    <source>
        <dbReference type="EMBL" id="CCD62956.1"/>
    </source>
</evidence>
<sequence length="200" mass="22655">MIGFLQLAIIGTVFLSVVHKAVATGAQDAGCTDEESLRTRSCDLVLADFLENSGNLYMKDKKRLKEYKDECHNVLSCYNKIKCLGTNGEKIPAIKNIGKHCRATDYVHDDFAKCSDKLNAKKSTCFDDWDPIPNKVTTEKVPKKFDQLMSESCKTCFGKDNCMMKEIKETCGQQEWDAFRKHFITLSGGFFDKCDFSRLD</sequence>
<protein>
    <submittedName>
        <fullName evidence="3">T20D4.11-like domain-containing protein</fullName>
    </submittedName>
</protein>
<reference evidence="3 4" key="1">
    <citation type="journal article" date="1998" name="Science">
        <title>Genome sequence of the nematode C. elegans: a platform for investigating biology.</title>
        <authorList>
            <consortium name="The C. elegans sequencing consortium"/>
            <person name="Sulson J.E."/>
            <person name="Waterston R."/>
        </authorList>
    </citation>
    <scope>NUCLEOTIDE SEQUENCE [LARGE SCALE GENOMIC DNA]</scope>
    <source>
        <strain evidence="3 4">Bristol N2</strain>
    </source>
</reference>
<dbReference type="PhylomeDB" id="O45153"/>
<evidence type="ECO:0000259" key="2">
    <source>
        <dbReference type="Pfam" id="PF01579"/>
    </source>
</evidence>
<dbReference type="PeptideAtlas" id="O45153"/>
<dbReference type="STRING" id="6239.C17B7.9.1"/>
<dbReference type="InParanoid" id="O45153"/>
<dbReference type="EMBL" id="BX284605">
    <property type="protein sequence ID" value="CCD62956.1"/>
    <property type="molecule type" value="Genomic_DNA"/>
</dbReference>
<dbReference type="AGR" id="WB:WBGene00015883"/>